<evidence type="ECO:0000256" key="1">
    <source>
        <dbReference type="SAM" id="MobiDB-lite"/>
    </source>
</evidence>
<dbReference type="Proteomes" id="UP001210770">
    <property type="component" value="Chromosome"/>
</dbReference>
<dbReference type="AlphaFoldDB" id="A0AAX3LPA2"/>
<organism evidence="3 4">
    <name type="scientific">Sulfitobacter faviae</name>
    <dbReference type="NCBI Taxonomy" id="1775881"/>
    <lineage>
        <taxon>Bacteria</taxon>
        <taxon>Pseudomonadati</taxon>
        <taxon>Pseudomonadota</taxon>
        <taxon>Alphaproteobacteria</taxon>
        <taxon>Rhodobacterales</taxon>
        <taxon>Roseobacteraceae</taxon>
        <taxon>Sulfitobacter</taxon>
    </lineage>
</organism>
<feature type="compositionally biased region" description="Basic and acidic residues" evidence="1">
    <location>
        <begin position="29"/>
        <end position="43"/>
    </location>
</feature>
<dbReference type="RefSeq" id="WP_271688683.1">
    <property type="nucleotide sequence ID" value="NZ_CP116419.1"/>
</dbReference>
<keyword evidence="2" id="KW-1133">Transmembrane helix</keyword>
<accession>A0AAX3LPA2</accession>
<keyword evidence="2" id="KW-0812">Transmembrane</keyword>
<keyword evidence="2" id="KW-0472">Membrane</keyword>
<feature type="transmembrane region" description="Helical" evidence="2">
    <location>
        <begin position="6"/>
        <end position="26"/>
    </location>
</feature>
<gene>
    <name evidence="3" type="ORF">PL336_00685</name>
</gene>
<evidence type="ECO:0000313" key="4">
    <source>
        <dbReference type="Proteomes" id="UP001210770"/>
    </source>
</evidence>
<feature type="compositionally biased region" description="Polar residues" evidence="1">
    <location>
        <begin position="44"/>
        <end position="55"/>
    </location>
</feature>
<sequence>MTTELFLGGLTILTLAAVIILALTTGRRELHPDEDRTGREKQQPETQRSNYRSDY</sequence>
<evidence type="ECO:0000256" key="2">
    <source>
        <dbReference type="SAM" id="Phobius"/>
    </source>
</evidence>
<protein>
    <submittedName>
        <fullName evidence="3">Uncharacterized protein</fullName>
    </submittedName>
</protein>
<proteinExistence type="predicted"/>
<evidence type="ECO:0000313" key="3">
    <source>
        <dbReference type="EMBL" id="WCE70400.1"/>
    </source>
</evidence>
<name>A0AAX3LPA2_9RHOB</name>
<reference evidence="3" key="1">
    <citation type="submission" date="2023-01" db="EMBL/GenBank/DDBJ databases">
        <title>Comparative genomic analysis of cold water coral derived Sulfitobacter faviae: insights into their metabolism and habitat adaptation.</title>
        <authorList>
            <person name="Guo Y."/>
            <person name="Lin S."/>
            <person name="Huang Z."/>
            <person name="Tang K."/>
            <person name="Wang X."/>
        </authorList>
    </citation>
    <scope>NUCLEOTIDE SEQUENCE</scope>
    <source>
        <strain evidence="3">SCSIO W_1865</strain>
    </source>
</reference>
<dbReference type="EMBL" id="CP116423">
    <property type="protein sequence ID" value="WCE70400.1"/>
    <property type="molecule type" value="Genomic_DNA"/>
</dbReference>
<feature type="region of interest" description="Disordered" evidence="1">
    <location>
        <begin position="29"/>
        <end position="55"/>
    </location>
</feature>